<gene>
    <name evidence="2" type="ORF">M5598_09420</name>
</gene>
<organism evidence="2 3">
    <name type="scientific">Vibrio parahaemolyticus</name>
    <dbReference type="NCBI Taxonomy" id="670"/>
    <lineage>
        <taxon>Bacteria</taxon>
        <taxon>Pseudomonadati</taxon>
        <taxon>Pseudomonadota</taxon>
        <taxon>Gammaproteobacteria</taxon>
        <taxon>Vibrionales</taxon>
        <taxon>Vibrionaceae</taxon>
        <taxon>Vibrio</taxon>
    </lineage>
</organism>
<reference evidence="2" key="1">
    <citation type="submission" date="2022-05" db="EMBL/GenBank/DDBJ databases">
        <title>Megaplasmid of Vibrio parahaemolyticus.</title>
        <authorList>
            <person name="Strauch E."/>
            <person name="Borowiak M."/>
        </authorList>
    </citation>
    <scope>NUCLEOTIDE SEQUENCE</scope>
    <source>
        <strain evidence="2">16-VB00198</strain>
    </source>
</reference>
<sequence>MKGYKDITPTEYEIFVREFHEKLLQQDGFEGIDVRHDVKIKGKSGNYNQIDVFWEISVAGVVQKFCVECKKWKNTVKKSDIGSFISTINDIGGARGIYVTTEGYQAGAIKLAEENQIILVEAKPVIKKHPARLEIAMTKFVNLKILFNENIDGSRRERLDNYTSSFRNGIPDLYDSVGVKLMGEDELRAYLERDETGFYSVDISDCHMRVGKELFQCDTVEYYFVVESFPELGLDGYSESAELFAKYISDNREIKHYIESYNGLI</sequence>
<dbReference type="Proteomes" id="UP001163036">
    <property type="component" value="Chromosome 1"/>
</dbReference>
<proteinExistence type="predicted"/>
<accession>A0AA46Z4S0</accession>
<dbReference type="GO" id="GO:0004519">
    <property type="term" value="F:endonuclease activity"/>
    <property type="evidence" value="ECO:0007669"/>
    <property type="project" value="UniProtKB-KW"/>
</dbReference>
<dbReference type="InterPro" id="IPR011335">
    <property type="entry name" value="Restrct_endonuc-II-like"/>
</dbReference>
<feature type="domain" description="Restriction endonuclease type IV Mrr" evidence="1">
    <location>
        <begin position="18"/>
        <end position="123"/>
    </location>
</feature>
<keyword evidence="2" id="KW-0378">Hydrolase</keyword>
<protein>
    <submittedName>
        <fullName evidence="2">Restriction endonuclease</fullName>
    </submittedName>
</protein>
<dbReference type="GO" id="GO:0009307">
    <property type="term" value="P:DNA restriction-modification system"/>
    <property type="evidence" value="ECO:0007669"/>
    <property type="project" value="InterPro"/>
</dbReference>
<dbReference type="AlphaFoldDB" id="A0AA46Z4S0"/>
<evidence type="ECO:0000313" key="2">
    <source>
        <dbReference type="EMBL" id="UYV25285.1"/>
    </source>
</evidence>
<dbReference type="GO" id="GO:0003677">
    <property type="term" value="F:DNA binding"/>
    <property type="evidence" value="ECO:0007669"/>
    <property type="project" value="InterPro"/>
</dbReference>
<dbReference type="Gene3D" id="3.40.1350.10">
    <property type="match status" value="1"/>
</dbReference>
<evidence type="ECO:0000313" key="3">
    <source>
        <dbReference type="Proteomes" id="UP001163036"/>
    </source>
</evidence>
<keyword evidence="2" id="KW-0255">Endonuclease</keyword>
<keyword evidence="2" id="KW-0540">Nuclease</keyword>
<evidence type="ECO:0000259" key="1">
    <source>
        <dbReference type="Pfam" id="PF04471"/>
    </source>
</evidence>
<dbReference type="InterPro" id="IPR007560">
    <property type="entry name" value="Restrct_endonuc_IV_Mrr"/>
</dbReference>
<dbReference type="InterPro" id="IPR011856">
    <property type="entry name" value="tRNA_endonuc-like_dom_sf"/>
</dbReference>
<name>A0AA46Z4S0_VIBPH</name>
<dbReference type="Pfam" id="PF04471">
    <property type="entry name" value="Mrr_cat"/>
    <property type="match status" value="1"/>
</dbReference>
<dbReference type="RefSeq" id="WP_228087002.1">
    <property type="nucleotide sequence ID" value="NZ_CP097355.1"/>
</dbReference>
<dbReference type="SUPFAM" id="SSF52980">
    <property type="entry name" value="Restriction endonuclease-like"/>
    <property type="match status" value="1"/>
</dbReference>
<dbReference type="EMBL" id="CP097355">
    <property type="protein sequence ID" value="UYV25285.1"/>
    <property type="molecule type" value="Genomic_DNA"/>
</dbReference>